<accession>A0AAV1A4T3</accession>
<sequence length="102" mass="11280">MEGGGAPPTDAVMEDATPPQQQEPRQQVAGKDREYSGDISFKDFGVTSDEIFDISYLSSKPSNLLLEEPYPLPEPPKLLSKSPKLPPKPPDFHFSFLIFSTI</sequence>
<evidence type="ECO:0000313" key="2">
    <source>
        <dbReference type="EMBL" id="CAI8604638.1"/>
    </source>
</evidence>
<dbReference type="Proteomes" id="UP001157006">
    <property type="component" value="Chromosome 3"/>
</dbReference>
<name>A0AAV1A4T3_VICFA</name>
<keyword evidence="3" id="KW-1185">Reference proteome</keyword>
<feature type="region of interest" description="Disordered" evidence="1">
    <location>
        <begin position="65"/>
        <end position="85"/>
    </location>
</feature>
<gene>
    <name evidence="2" type="ORF">VFH_III142920</name>
</gene>
<evidence type="ECO:0000313" key="3">
    <source>
        <dbReference type="Proteomes" id="UP001157006"/>
    </source>
</evidence>
<dbReference type="EMBL" id="OX451738">
    <property type="protein sequence ID" value="CAI8604638.1"/>
    <property type="molecule type" value="Genomic_DNA"/>
</dbReference>
<feature type="region of interest" description="Disordered" evidence="1">
    <location>
        <begin position="1"/>
        <end position="36"/>
    </location>
</feature>
<protein>
    <submittedName>
        <fullName evidence="2">Uncharacterized protein</fullName>
    </submittedName>
</protein>
<evidence type="ECO:0000256" key="1">
    <source>
        <dbReference type="SAM" id="MobiDB-lite"/>
    </source>
</evidence>
<proteinExistence type="predicted"/>
<reference evidence="2 3" key="1">
    <citation type="submission" date="2023-01" db="EMBL/GenBank/DDBJ databases">
        <authorList>
            <person name="Kreplak J."/>
        </authorList>
    </citation>
    <scope>NUCLEOTIDE SEQUENCE [LARGE SCALE GENOMIC DNA]</scope>
</reference>
<organism evidence="2 3">
    <name type="scientific">Vicia faba</name>
    <name type="common">Broad bean</name>
    <name type="synonym">Faba vulgaris</name>
    <dbReference type="NCBI Taxonomy" id="3906"/>
    <lineage>
        <taxon>Eukaryota</taxon>
        <taxon>Viridiplantae</taxon>
        <taxon>Streptophyta</taxon>
        <taxon>Embryophyta</taxon>
        <taxon>Tracheophyta</taxon>
        <taxon>Spermatophyta</taxon>
        <taxon>Magnoliopsida</taxon>
        <taxon>eudicotyledons</taxon>
        <taxon>Gunneridae</taxon>
        <taxon>Pentapetalae</taxon>
        <taxon>rosids</taxon>
        <taxon>fabids</taxon>
        <taxon>Fabales</taxon>
        <taxon>Fabaceae</taxon>
        <taxon>Papilionoideae</taxon>
        <taxon>50 kb inversion clade</taxon>
        <taxon>NPAAA clade</taxon>
        <taxon>Hologalegina</taxon>
        <taxon>IRL clade</taxon>
        <taxon>Fabeae</taxon>
        <taxon>Vicia</taxon>
    </lineage>
</organism>
<dbReference type="AlphaFoldDB" id="A0AAV1A4T3"/>